<reference evidence="1 2" key="1">
    <citation type="journal article" date="2019" name="Nat. Ecol. Evol.">
        <title>Megaphylogeny resolves global patterns of mushroom evolution.</title>
        <authorList>
            <person name="Varga T."/>
            <person name="Krizsan K."/>
            <person name="Foldi C."/>
            <person name="Dima B."/>
            <person name="Sanchez-Garcia M."/>
            <person name="Sanchez-Ramirez S."/>
            <person name="Szollosi G.J."/>
            <person name="Szarkandi J.G."/>
            <person name="Papp V."/>
            <person name="Albert L."/>
            <person name="Andreopoulos W."/>
            <person name="Angelini C."/>
            <person name="Antonin V."/>
            <person name="Barry K.W."/>
            <person name="Bougher N.L."/>
            <person name="Buchanan P."/>
            <person name="Buyck B."/>
            <person name="Bense V."/>
            <person name="Catcheside P."/>
            <person name="Chovatia M."/>
            <person name="Cooper J."/>
            <person name="Damon W."/>
            <person name="Desjardin D."/>
            <person name="Finy P."/>
            <person name="Geml J."/>
            <person name="Haridas S."/>
            <person name="Hughes K."/>
            <person name="Justo A."/>
            <person name="Karasinski D."/>
            <person name="Kautmanova I."/>
            <person name="Kiss B."/>
            <person name="Kocsube S."/>
            <person name="Kotiranta H."/>
            <person name="LaButti K.M."/>
            <person name="Lechner B.E."/>
            <person name="Liimatainen K."/>
            <person name="Lipzen A."/>
            <person name="Lukacs Z."/>
            <person name="Mihaltcheva S."/>
            <person name="Morgado L.N."/>
            <person name="Niskanen T."/>
            <person name="Noordeloos M.E."/>
            <person name="Ohm R.A."/>
            <person name="Ortiz-Santana B."/>
            <person name="Ovrebo C."/>
            <person name="Racz N."/>
            <person name="Riley R."/>
            <person name="Savchenko A."/>
            <person name="Shiryaev A."/>
            <person name="Soop K."/>
            <person name="Spirin V."/>
            <person name="Szebenyi C."/>
            <person name="Tomsovsky M."/>
            <person name="Tulloss R.E."/>
            <person name="Uehling J."/>
            <person name="Grigoriev I.V."/>
            <person name="Vagvolgyi C."/>
            <person name="Papp T."/>
            <person name="Martin F.M."/>
            <person name="Miettinen O."/>
            <person name="Hibbett D.S."/>
            <person name="Nagy L.G."/>
        </authorList>
    </citation>
    <scope>NUCLEOTIDE SEQUENCE [LARGE SCALE GENOMIC DNA]</scope>
    <source>
        <strain evidence="1 2">HHB13444</strain>
    </source>
</reference>
<evidence type="ECO:0008006" key="3">
    <source>
        <dbReference type="Google" id="ProtNLM"/>
    </source>
</evidence>
<protein>
    <recommendedName>
        <fullName evidence="3">Transposase domain-containing protein</fullName>
    </recommendedName>
</protein>
<dbReference type="PANTHER" id="PTHR46579:SF2">
    <property type="entry name" value="C2H2-TYPE DOMAIN-CONTAINING PROTEIN"/>
    <property type="match status" value="1"/>
</dbReference>
<accession>A0A5C3NRL6</accession>
<name>A0A5C3NRL6_9APHY</name>
<proteinExistence type="predicted"/>
<gene>
    <name evidence="1" type="ORF">K466DRAFT_579245</name>
</gene>
<keyword evidence="2" id="KW-1185">Reference proteome</keyword>
<sequence length="959" mass="109800">MIEVPAGDPLYARMEQLFAQEPDLDATDSDATGQVPRAFSEDPIIRHTYIRAFAAAAFQGATHELVHDMLDSDFKHFTFLQSRYGFQIPGLKNMARTLATVERRLGLDPDEHITYYFHCNLCWHRHHPSELYRLAHQECLQEGCSGRLYKTKTLSDGKTTRIPLKILPTLSLRRALQWILMRPGKLKELNAWRREGEDEAGEVPPQPQEDWPGTHDSAFRMFDMQDGWGWRAIRAGGQWTVEDIDVHERNQRFVALPTGLVLQFNMDWFRAYKRGKYSVGAIYCTVCNNPRSKRFLREETILLAIIPGPDEPSLEALNPVLEVFALEAKELYQGVPMHIPNHKAAQLVHAYVHINVSDLPASRKASGLRGVTSEHFMCPMCKKTFQSIVDHECYDDTTFEYRDDYHYLKCAYRARDADAEDRDGIAERYGVRWSILNILPGWLPMWSSPLDQMHGVYLGQAKHLLQGILISGGILTARGPTDKPLERFQKFLENVWMPKSYTRAPPALLTGATGKADQWRTMAALLPVALYESWQVRGKIPDTDAPKPKANAKKALEKEKRVAKMVNGRKHRHALQEGDLVDSDDDVDMDTSHMDRNYRNHYEAMLLWCVAVRIWGSESISVEEANRAHDCHAQACQSWARMVCHLTPYFHLFLHLLLWILFLGPVYGWWTYPYEQFNGFLSKLKHNGRPGELEATMMRSWTKLHLVYNLILHLEALGDAQEDADRDAIKLLRDYLKGGKKSGNERGTLLTMLAMMSAQDTGAYIQYPKHSRRVNLKNDDLYYSIFVHLRALWKDITVLITDSAPMHAEGSRFVGVAQSFSHAIVAGRRHGASTMHRGLGHRYAYINGRQPVDIIRILRIEHEYANSKTLVAHLAIVRPFIASIYAPKMPWAARSADLGIDTWLCHKLDPPMIINLDQLSGHFVLCMVNRRGLSLWVTISLCRESQEPDRTDEDNEDDE</sequence>
<dbReference type="Proteomes" id="UP000308197">
    <property type="component" value="Unassembled WGS sequence"/>
</dbReference>
<evidence type="ECO:0000313" key="2">
    <source>
        <dbReference type="Proteomes" id="UP000308197"/>
    </source>
</evidence>
<dbReference type="EMBL" id="ML212120">
    <property type="protein sequence ID" value="TFK79217.1"/>
    <property type="molecule type" value="Genomic_DNA"/>
</dbReference>
<organism evidence="1 2">
    <name type="scientific">Polyporus arcularius HHB13444</name>
    <dbReference type="NCBI Taxonomy" id="1314778"/>
    <lineage>
        <taxon>Eukaryota</taxon>
        <taxon>Fungi</taxon>
        <taxon>Dikarya</taxon>
        <taxon>Basidiomycota</taxon>
        <taxon>Agaricomycotina</taxon>
        <taxon>Agaricomycetes</taxon>
        <taxon>Polyporales</taxon>
        <taxon>Polyporaceae</taxon>
        <taxon>Polyporus</taxon>
    </lineage>
</organism>
<dbReference type="InParanoid" id="A0A5C3NRL6"/>
<dbReference type="PANTHER" id="PTHR46579">
    <property type="entry name" value="F5/8 TYPE C DOMAIN-CONTAINING PROTEIN-RELATED"/>
    <property type="match status" value="1"/>
</dbReference>
<dbReference type="STRING" id="1314778.A0A5C3NRL6"/>
<dbReference type="AlphaFoldDB" id="A0A5C3NRL6"/>
<evidence type="ECO:0000313" key="1">
    <source>
        <dbReference type="EMBL" id="TFK79217.1"/>
    </source>
</evidence>